<dbReference type="AlphaFoldDB" id="A0A8C9TF66"/>
<gene>
    <name evidence="2" type="primary">CEBPZOS</name>
</gene>
<accession>A0A8C9TF66</accession>
<dbReference type="PANTHER" id="PTHR38001:SF1">
    <property type="entry name" value="PROTEIN CEBPZOS"/>
    <property type="match status" value="1"/>
</dbReference>
<evidence type="ECO:0000256" key="1">
    <source>
        <dbReference type="SAM" id="MobiDB-lite"/>
    </source>
</evidence>
<dbReference type="GeneTree" id="ENSGT00500000045333"/>
<evidence type="ECO:0000313" key="2">
    <source>
        <dbReference type="Ensembl" id="ENSSFOP00015048888.1"/>
    </source>
</evidence>
<name>A0A8C9TF66_SCLFO</name>
<keyword evidence="3" id="KW-1185">Reference proteome</keyword>
<reference evidence="2" key="3">
    <citation type="submission" date="2025-09" db="UniProtKB">
        <authorList>
            <consortium name="Ensembl"/>
        </authorList>
    </citation>
    <scope>IDENTIFICATION</scope>
</reference>
<feature type="region of interest" description="Disordered" evidence="1">
    <location>
        <begin position="58"/>
        <end position="85"/>
    </location>
</feature>
<dbReference type="InterPro" id="IPR037764">
    <property type="entry name" value="CEBPZOS"/>
</dbReference>
<dbReference type="Proteomes" id="UP000694397">
    <property type="component" value="Chromosome 1"/>
</dbReference>
<evidence type="ECO:0000313" key="3">
    <source>
        <dbReference type="Proteomes" id="UP000694397"/>
    </source>
</evidence>
<dbReference type="Ensembl" id="ENSSFOT00015057932.1">
    <property type="protein sequence ID" value="ENSSFOP00015048888.1"/>
    <property type="gene ID" value="ENSSFOG00015024785.1"/>
</dbReference>
<reference evidence="2 3" key="1">
    <citation type="submission" date="2019-04" db="EMBL/GenBank/DDBJ databases">
        <authorList>
            <consortium name="Wellcome Sanger Institute Data Sharing"/>
        </authorList>
    </citation>
    <scope>NUCLEOTIDE SEQUENCE [LARGE SCALE GENOMIC DNA]</scope>
</reference>
<reference evidence="2" key="2">
    <citation type="submission" date="2025-08" db="UniProtKB">
        <authorList>
            <consortium name="Ensembl"/>
        </authorList>
    </citation>
    <scope>IDENTIFICATION</scope>
</reference>
<organism evidence="2 3">
    <name type="scientific">Scleropages formosus</name>
    <name type="common">Asian bonytongue</name>
    <name type="synonym">Osteoglossum formosum</name>
    <dbReference type="NCBI Taxonomy" id="113540"/>
    <lineage>
        <taxon>Eukaryota</taxon>
        <taxon>Metazoa</taxon>
        <taxon>Chordata</taxon>
        <taxon>Craniata</taxon>
        <taxon>Vertebrata</taxon>
        <taxon>Euteleostomi</taxon>
        <taxon>Actinopterygii</taxon>
        <taxon>Neopterygii</taxon>
        <taxon>Teleostei</taxon>
        <taxon>Osteoglossocephala</taxon>
        <taxon>Osteoglossomorpha</taxon>
        <taxon>Osteoglossiformes</taxon>
        <taxon>Osteoglossidae</taxon>
        <taxon>Scleropages</taxon>
    </lineage>
</organism>
<dbReference type="PANTHER" id="PTHR38001">
    <property type="entry name" value="PROTEIN CEBPZOS"/>
    <property type="match status" value="1"/>
</dbReference>
<dbReference type="OrthoDB" id="5804148at2759"/>
<proteinExistence type="predicted"/>
<protein>
    <submittedName>
        <fullName evidence="2">CEBPZ opposite strand</fullName>
    </submittedName>
</protein>
<sequence length="175" mass="19089">MMASKPCAEEANGTAACQVITLSAFSSSGQTQPAHLLAPSSQLCLVANVRSLQGSYHQASPVVNPSRDPAAAAQPSSHLLSIPRPPQKGACGCKMPPKTMEPFARKLFKRVLVLEVVGVIGAYMLFHKMNTSRDFRNTMNRRFPSVLEVYYKSNEWAGIHGIRESDQEAWSSKKA</sequence>